<dbReference type="OrthoDB" id="10261170at2759"/>
<dbReference type="RefSeq" id="XP_044561491.1">
    <property type="nucleotide sequence ID" value="XM_044707448.1"/>
</dbReference>
<dbReference type="OMA" id="HTQFFES"/>
<proteinExistence type="predicted"/>
<organism evidence="2 3">
    <name type="scientific">Naegleria fowleri</name>
    <name type="common">Brain eating amoeba</name>
    <dbReference type="NCBI Taxonomy" id="5763"/>
    <lineage>
        <taxon>Eukaryota</taxon>
        <taxon>Discoba</taxon>
        <taxon>Heterolobosea</taxon>
        <taxon>Tetramitia</taxon>
        <taxon>Eutetramitia</taxon>
        <taxon>Vahlkampfiidae</taxon>
        <taxon>Naegleria</taxon>
    </lineage>
</organism>
<protein>
    <submittedName>
        <fullName evidence="2">Uncharacterized protein</fullName>
    </submittedName>
</protein>
<dbReference type="VEuPathDB" id="AmoebaDB:FDP41_004073"/>
<dbReference type="Pfam" id="PF09855">
    <property type="entry name" value="Zn_ribbon_13"/>
    <property type="match status" value="1"/>
</dbReference>
<reference evidence="2 3" key="1">
    <citation type="journal article" date="2019" name="Sci. Rep.">
        <title>Nanopore sequencing improves the draft genome of the human pathogenic amoeba Naegleria fowleri.</title>
        <authorList>
            <person name="Liechti N."/>
            <person name="Schurch N."/>
            <person name="Bruggmann R."/>
            <person name="Wittwer M."/>
        </authorList>
    </citation>
    <scope>NUCLEOTIDE SEQUENCE [LARGE SCALE GENOMIC DNA]</scope>
    <source>
        <strain evidence="2 3">ATCC 30894</strain>
    </source>
</reference>
<dbReference type="AlphaFoldDB" id="A0A6A5BRL7"/>
<feature type="compositionally biased region" description="Polar residues" evidence="1">
    <location>
        <begin position="38"/>
        <end position="53"/>
    </location>
</feature>
<comment type="caution">
    <text evidence="2">The sequence shown here is derived from an EMBL/GenBank/DDBJ whole genome shotgun (WGS) entry which is preliminary data.</text>
</comment>
<evidence type="ECO:0000313" key="2">
    <source>
        <dbReference type="EMBL" id="KAF0976778.1"/>
    </source>
</evidence>
<keyword evidence="3" id="KW-1185">Reference proteome</keyword>
<accession>A0A6A5BRL7</accession>
<evidence type="ECO:0000313" key="3">
    <source>
        <dbReference type="Proteomes" id="UP000444721"/>
    </source>
</evidence>
<dbReference type="InterPro" id="IPR018652">
    <property type="entry name" value="DUF2082_NA-bd_Znr"/>
</dbReference>
<dbReference type="EMBL" id="VFQX01000036">
    <property type="protein sequence ID" value="KAF0976778.1"/>
    <property type="molecule type" value="Genomic_DNA"/>
</dbReference>
<feature type="region of interest" description="Disordered" evidence="1">
    <location>
        <begin position="1"/>
        <end position="58"/>
    </location>
</feature>
<feature type="compositionally biased region" description="Low complexity" evidence="1">
    <location>
        <begin position="1"/>
        <end position="37"/>
    </location>
</feature>
<sequence length="141" mass="15311">MLSHSLVVPSSSSSSSATTSSPTSSSSLGSRHPSSLTRNNSSTHDSAWLLSTNSSSQQQPIIPISNDLIELEKNKVRFVCEKCKGSSYRLGEVRSCGSLLAKIFNVQNRRFITITCKSCGHTQFFESTQSALANILDILIR</sequence>
<dbReference type="GeneID" id="68111291"/>
<gene>
    <name evidence="2" type="ORF">FDP41_004073</name>
</gene>
<name>A0A6A5BRL7_NAEFO</name>
<evidence type="ECO:0000256" key="1">
    <source>
        <dbReference type="SAM" id="MobiDB-lite"/>
    </source>
</evidence>
<dbReference type="Proteomes" id="UP000444721">
    <property type="component" value="Unassembled WGS sequence"/>
</dbReference>
<dbReference type="VEuPathDB" id="AmoebaDB:NF0086260"/>